<dbReference type="Pfam" id="PF05940">
    <property type="entry name" value="NnrS"/>
    <property type="match status" value="1"/>
</dbReference>
<organism evidence="2 3">
    <name type="scientific">Vreelandella subglaciescola</name>
    <dbReference type="NCBI Taxonomy" id="29571"/>
    <lineage>
        <taxon>Bacteria</taxon>
        <taxon>Pseudomonadati</taxon>
        <taxon>Pseudomonadota</taxon>
        <taxon>Gammaproteobacteria</taxon>
        <taxon>Oceanospirillales</taxon>
        <taxon>Halomonadaceae</taxon>
        <taxon>Vreelandella</taxon>
    </lineage>
</organism>
<feature type="transmembrane region" description="Helical" evidence="1">
    <location>
        <begin position="354"/>
        <end position="375"/>
    </location>
</feature>
<dbReference type="OrthoDB" id="6372248at2"/>
<dbReference type="InParanoid" id="A0A1M7GDP7"/>
<dbReference type="Proteomes" id="UP000190911">
    <property type="component" value="Chromosome I"/>
</dbReference>
<feature type="transmembrane region" description="Helical" evidence="1">
    <location>
        <begin position="295"/>
        <end position="317"/>
    </location>
</feature>
<name>A0A1M7GDP7_9GAMM</name>
<feature type="transmembrane region" description="Helical" evidence="1">
    <location>
        <begin position="66"/>
        <end position="84"/>
    </location>
</feature>
<keyword evidence="1" id="KW-1133">Transmembrane helix</keyword>
<reference evidence="2 3" key="1">
    <citation type="submission" date="2016-11" db="EMBL/GenBank/DDBJ databases">
        <authorList>
            <person name="Jaros S."/>
            <person name="Januszkiewicz K."/>
            <person name="Wedrychowicz H."/>
        </authorList>
    </citation>
    <scope>NUCLEOTIDE SEQUENCE [LARGE SCALE GENOMIC DNA]</scope>
    <source>
        <strain evidence="2 3">ACAM 12</strain>
    </source>
</reference>
<dbReference type="RefSeq" id="WP_079554952.1">
    <property type="nucleotide sequence ID" value="NZ_LT670847.1"/>
</dbReference>
<feature type="transmembrane region" description="Helical" evidence="1">
    <location>
        <begin position="211"/>
        <end position="229"/>
    </location>
</feature>
<feature type="transmembrane region" description="Helical" evidence="1">
    <location>
        <begin position="329"/>
        <end position="348"/>
    </location>
</feature>
<dbReference type="AlphaFoldDB" id="A0A1M7GDP7"/>
<evidence type="ECO:0000313" key="2">
    <source>
        <dbReference type="EMBL" id="SHM13999.1"/>
    </source>
</evidence>
<gene>
    <name evidence="2" type="ORF">SAMN05878437_1434</name>
</gene>
<dbReference type="InterPro" id="IPR010266">
    <property type="entry name" value="NnrS"/>
</dbReference>
<keyword evidence="1" id="KW-0472">Membrane</keyword>
<keyword evidence="3" id="KW-1185">Reference proteome</keyword>
<dbReference type="EMBL" id="LT670847">
    <property type="protein sequence ID" value="SHM13999.1"/>
    <property type="molecule type" value="Genomic_DNA"/>
</dbReference>
<feature type="transmembrane region" description="Helical" evidence="1">
    <location>
        <begin position="235"/>
        <end position="253"/>
    </location>
</feature>
<protein>
    <submittedName>
        <fullName evidence="2">Uncharacterized protein involved in response to NO</fullName>
    </submittedName>
</protein>
<keyword evidence="1" id="KW-0812">Transmembrane</keyword>
<feature type="transmembrane region" description="Helical" evidence="1">
    <location>
        <begin position="169"/>
        <end position="190"/>
    </location>
</feature>
<feature type="transmembrane region" description="Helical" evidence="1">
    <location>
        <begin position="265"/>
        <end position="283"/>
    </location>
</feature>
<feature type="transmembrane region" description="Helical" evidence="1">
    <location>
        <begin position="104"/>
        <end position="127"/>
    </location>
</feature>
<sequence>MFSLFKSIREVASATNRHGRMPAWQWFFPLAALHAALFVPLSLAAMYGAVPWATSLATPAGHARELLFGFALAVMAGYLLGPLSRQRLIPLVALWGLGRLGLLGGGWLVVATLADALFAVGVAWWVVPRFFAAKKWRNHVLAPLISLICLLAVATLGERYVGGWPAFSLLQQGVLLLVLLMTFMGGRLIAPAVNGYVKRQFHKSGAGVQPNLEAALIVLLGVLPAALWLPYGKVLAALMAAAAGALVMYRLWGFTPWQCRKRADLLALMAGYAWLGAGLWLYAWAALGGLSASTALHAFTIGALGTLSSTVMLRQAVSRAKARSERERAFIPLVLLFAAAAALRLVAWQVGGMAALWGAALCWSAAWLVVAWRLVRWATGQQTLPSRR</sequence>
<accession>A0A1M7GDP7</accession>
<proteinExistence type="predicted"/>
<dbReference type="STRING" id="29571.SAMN05878437_1434"/>
<evidence type="ECO:0000256" key="1">
    <source>
        <dbReference type="SAM" id="Phobius"/>
    </source>
</evidence>
<feature type="transmembrane region" description="Helical" evidence="1">
    <location>
        <begin position="26"/>
        <end position="54"/>
    </location>
</feature>
<evidence type="ECO:0000313" key="3">
    <source>
        <dbReference type="Proteomes" id="UP000190911"/>
    </source>
</evidence>
<feature type="transmembrane region" description="Helical" evidence="1">
    <location>
        <begin position="139"/>
        <end position="157"/>
    </location>
</feature>